<feature type="compositionally biased region" description="Basic residues" evidence="12">
    <location>
        <begin position="31"/>
        <end position="51"/>
    </location>
</feature>
<accession>A0A0Q9YSX2</accession>
<sequence>MATKKKGTTKARKTSTTKKATAKAKTATKTVKSRTTSKAKASKAKATKSTKKATSASSTAKIVKLPTNVVAQKQSKAQIFTDISECTGLSKADVKNVFAALRNLVERHLKGKGSGQFSIPELGVKIRRVSKKATKARKGRNPFTGEEITIPAKPARKAVRATVLKTLKEVV</sequence>
<dbReference type="GO" id="GO:0003677">
    <property type="term" value="F:DNA binding"/>
    <property type="evidence" value="ECO:0007669"/>
    <property type="project" value="UniProtKB-KW"/>
</dbReference>
<evidence type="ECO:0000313" key="14">
    <source>
        <dbReference type="EMBL" id="MCS5708402.1"/>
    </source>
</evidence>
<keyword evidence="5" id="KW-0235">DNA replication</keyword>
<evidence type="ECO:0000313" key="15">
    <source>
        <dbReference type="Proteomes" id="UP000051494"/>
    </source>
</evidence>
<feature type="region of interest" description="Disordered" evidence="12">
    <location>
        <begin position="1"/>
        <end position="59"/>
    </location>
</feature>
<evidence type="ECO:0000256" key="9">
    <source>
        <dbReference type="ARBA" id="ARBA00033227"/>
    </source>
</evidence>
<evidence type="ECO:0000256" key="7">
    <source>
        <dbReference type="ARBA" id="ARBA00023125"/>
    </source>
</evidence>
<keyword evidence="6" id="KW-0426">Late protein</keyword>
<keyword evidence="7 13" id="KW-0238">DNA-binding</keyword>
<dbReference type="Pfam" id="PF00216">
    <property type="entry name" value="Bac_DNA_binding"/>
    <property type="match status" value="1"/>
</dbReference>
<evidence type="ECO:0000256" key="3">
    <source>
        <dbReference type="ARBA" id="ARBA00011738"/>
    </source>
</evidence>
<gene>
    <name evidence="13" type="ORF">CC99x_00241</name>
    <name evidence="14" type="ORF">CC99x_005725</name>
</gene>
<proteinExistence type="inferred from homology"/>
<evidence type="ECO:0000256" key="8">
    <source>
        <dbReference type="ARBA" id="ARBA00033120"/>
    </source>
</evidence>
<dbReference type="SUPFAM" id="SSF47729">
    <property type="entry name" value="IHF-like DNA-binding proteins"/>
    <property type="match status" value="1"/>
</dbReference>
<comment type="subcellular location">
    <subcellularLocation>
        <location evidence="1">Virion</location>
    </subcellularLocation>
</comment>
<dbReference type="Proteomes" id="UP000051494">
    <property type="component" value="Unassembled WGS sequence"/>
</dbReference>
<protein>
    <recommendedName>
        <fullName evidence="4">Viral histone-like protein</fullName>
    </recommendedName>
    <alternativeName>
        <fullName evidence="9">DNA-binding protein pA104R</fullName>
    </alternativeName>
    <alternativeName>
        <fullName evidence="8">pA104R</fullName>
    </alternativeName>
</protein>
<comment type="similarity">
    <text evidence="2 11">Belongs to the bacterial histone-like protein family.</text>
</comment>
<reference evidence="13" key="1">
    <citation type="submission" date="2015-09" db="EMBL/GenBank/DDBJ databases">
        <title>Draft Genome Sequences of Two Novel Amoeba-resistant Intranuclear Bacteria, Candidatus Berkiella cookevillensis and Candidatus Berkiella aquae.</title>
        <authorList>
            <person name="Mehari Y.T."/>
            <person name="Arivett B.A."/>
            <person name="Farone A.L."/>
            <person name="Gunderson J.H."/>
            <person name="Farone M.B."/>
        </authorList>
    </citation>
    <scope>NUCLEOTIDE SEQUENCE [LARGE SCALE GENOMIC DNA]</scope>
    <source>
        <strain evidence="13">CC99</strain>
    </source>
</reference>
<keyword evidence="15" id="KW-1185">Reference proteome</keyword>
<dbReference type="AlphaFoldDB" id="A0A0Q9YSX2"/>
<dbReference type="STRING" id="437022.CC99x_00241"/>
<dbReference type="InterPro" id="IPR010992">
    <property type="entry name" value="IHF-like_DNA-bd_dom_sf"/>
</dbReference>
<reference evidence="14" key="2">
    <citation type="journal article" date="2016" name="Genome Announc.">
        <title>Draft Genome Sequences of Two Novel Amoeba-Resistant Intranuclear Bacteria, 'Candidatus Berkiella cookevillensis' and 'Candidatus Berkiella aquae'.</title>
        <authorList>
            <person name="Mehari Y.T."/>
            <person name="Arivett B.A."/>
            <person name="Farone A.L."/>
            <person name="Gunderson J.H."/>
            <person name="Farone M.B."/>
        </authorList>
    </citation>
    <scope>NUCLEOTIDE SEQUENCE</scope>
    <source>
        <strain evidence="14">CC99</strain>
    </source>
</reference>
<comment type="function">
    <text evidence="10">DNA-binding protein that plays a critical role in nucleoid compaction, genome replication and DNA replication and transcription. Binds to both ssDNA and dsDNA with a binding site covering about 15 nucleotides. Displays DNA-supercoiling activity only when associated with the viral DNA topoisomerase 2.</text>
</comment>
<organism evidence="13">
    <name type="scientific">Candidatus Berkiella cookevillensis</name>
    <dbReference type="NCBI Taxonomy" id="437022"/>
    <lineage>
        <taxon>Bacteria</taxon>
        <taxon>Pseudomonadati</taxon>
        <taxon>Pseudomonadota</taxon>
        <taxon>Gammaproteobacteria</taxon>
        <taxon>Candidatus Berkiellales</taxon>
        <taxon>Candidatus Berkiellaceae</taxon>
        <taxon>Candidatus Berkiella</taxon>
    </lineage>
</organism>
<comment type="caution">
    <text evidence="13">The sequence shown here is derived from an EMBL/GenBank/DDBJ whole genome shotgun (WGS) entry which is preliminary data.</text>
</comment>
<dbReference type="EMBL" id="LKHV01000001">
    <property type="protein sequence ID" value="KRG20020.1"/>
    <property type="molecule type" value="Genomic_DNA"/>
</dbReference>
<evidence type="ECO:0000313" key="13">
    <source>
        <dbReference type="EMBL" id="KRG20020.1"/>
    </source>
</evidence>
<evidence type="ECO:0000256" key="1">
    <source>
        <dbReference type="ARBA" id="ARBA00004328"/>
    </source>
</evidence>
<name>A0A0Q9YSX2_9GAMM</name>
<evidence type="ECO:0000256" key="12">
    <source>
        <dbReference type="SAM" id="MobiDB-lite"/>
    </source>
</evidence>
<dbReference type="RefSeq" id="WP_057622799.1">
    <property type="nucleotide sequence ID" value="NZ_LKHV02000001.1"/>
</dbReference>
<dbReference type="GO" id="GO:0030527">
    <property type="term" value="F:structural constituent of chromatin"/>
    <property type="evidence" value="ECO:0007669"/>
    <property type="project" value="InterPro"/>
</dbReference>
<evidence type="ECO:0000256" key="6">
    <source>
        <dbReference type="ARBA" id="ARBA00022921"/>
    </source>
</evidence>
<dbReference type="SMART" id="SM00411">
    <property type="entry name" value="BHL"/>
    <property type="match status" value="1"/>
</dbReference>
<evidence type="ECO:0000256" key="11">
    <source>
        <dbReference type="RuleBase" id="RU003939"/>
    </source>
</evidence>
<dbReference type="GO" id="GO:0006260">
    <property type="term" value="P:DNA replication"/>
    <property type="evidence" value="ECO:0007669"/>
    <property type="project" value="UniProtKB-KW"/>
</dbReference>
<feature type="compositionally biased region" description="Basic residues" evidence="12">
    <location>
        <begin position="1"/>
        <end position="22"/>
    </location>
</feature>
<evidence type="ECO:0000256" key="4">
    <source>
        <dbReference type="ARBA" id="ARBA00016145"/>
    </source>
</evidence>
<dbReference type="EMBL" id="LKHV02000001">
    <property type="protein sequence ID" value="MCS5708402.1"/>
    <property type="molecule type" value="Genomic_DNA"/>
</dbReference>
<dbReference type="Gene3D" id="4.10.520.10">
    <property type="entry name" value="IHF-like DNA-binding proteins"/>
    <property type="match status" value="1"/>
</dbReference>
<dbReference type="PANTHER" id="PTHR33175">
    <property type="entry name" value="DNA-BINDING PROTEIN HU"/>
    <property type="match status" value="1"/>
</dbReference>
<dbReference type="GO" id="GO:0005829">
    <property type="term" value="C:cytosol"/>
    <property type="evidence" value="ECO:0007669"/>
    <property type="project" value="TreeGrafter"/>
</dbReference>
<dbReference type="CDD" id="cd13834">
    <property type="entry name" value="HU_like"/>
    <property type="match status" value="1"/>
</dbReference>
<evidence type="ECO:0000256" key="5">
    <source>
        <dbReference type="ARBA" id="ARBA00022705"/>
    </source>
</evidence>
<comment type="subunit">
    <text evidence="3">Homodimer.</text>
</comment>
<evidence type="ECO:0000256" key="2">
    <source>
        <dbReference type="ARBA" id="ARBA00010529"/>
    </source>
</evidence>
<reference evidence="14" key="3">
    <citation type="submission" date="2021-06" db="EMBL/GenBank/DDBJ databases">
        <title>Genomic Description and Analysis of Intracellular Bacteria, Candidatus Berkiella cookevillensis and Candidatus Berkiella aquae.</title>
        <authorList>
            <person name="Kidane D.T."/>
            <person name="Mehari Y.T."/>
            <person name="Rice F.C."/>
            <person name="Arivett B.A."/>
            <person name="Farone A.L."/>
            <person name="Berk S.G."/>
            <person name="Farone M.B."/>
        </authorList>
    </citation>
    <scope>NUCLEOTIDE SEQUENCE</scope>
    <source>
        <strain evidence="14">CC99</strain>
    </source>
</reference>
<dbReference type="OrthoDB" id="331625at2"/>
<dbReference type="InterPro" id="IPR000119">
    <property type="entry name" value="Hist_DNA-bd"/>
</dbReference>
<dbReference type="PANTHER" id="PTHR33175:SF13">
    <property type="entry name" value="HISTONE-LIKE PROTEIN"/>
    <property type="match status" value="1"/>
</dbReference>
<evidence type="ECO:0000256" key="10">
    <source>
        <dbReference type="ARBA" id="ARBA00046140"/>
    </source>
</evidence>